<reference evidence="7 8" key="1">
    <citation type="submission" date="2016-03" db="EMBL/GenBank/DDBJ databases">
        <title>How can Kluyveromyces marxianus grow so fast - potential evolutionary course in Saccharomyces Complex revealed by comparative genomics.</title>
        <authorList>
            <person name="Mo W."/>
            <person name="Lu W."/>
            <person name="Yang X."/>
            <person name="Qi J."/>
            <person name="Lv H."/>
        </authorList>
    </citation>
    <scope>NUCLEOTIDE SEQUENCE [LARGE SCALE GENOMIC DNA]</scope>
    <source>
        <strain evidence="7 8">FIM1</strain>
    </source>
</reference>
<evidence type="ECO:0000256" key="3">
    <source>
        <dbReference type="ARBA" id="ARBA00022692"/>
    </source>
</evidence>
<dbReference type="EMBL" id="CP015056">
    <property type="protein sequence ID" value="QGN15248.1"/>
    <property type="molecule type" value="Genomic_DNA"/>
</dbReference>
<dbReference type="Proteomes" id="UP000422736">
    <property type="component" value="Chromosome 3"/>
</dbReference>
<evidence type="ECO:0000256" key="5">
    <source>
        <dbReference type="ARBA" id="ARBA00023136"/>
    </source>
</evidence>
<gene>
    <name evidence="7" type="primary">PMP3</name>
    <name evidence="7" type="ORF">FIM1_1937</name>
</gene>
<feature type="transmembrane region" description="Helical" evidence="6">
    <location>
        <begin position="30"/>
        <end position="50"/>
    </location>
</feature>
<organism evidence="7 8">
    <name type="scientific">Kluyveromyces marxianus</name>
    <name type="common">Yeast</name>
    <name type="synonym">Candida kefyr</name>
    <dbReference type="NCBI Taxonomy" id="4911"/>
    <lineage>
        <taxon>Eukaryota</taxon>
        <taxon>Fungi</taxon>
        <taxon>Dikarya</taxon>
        <taxon>Ascomycota</taxon>
        <taxon>Saccharomycotina</taxon>
        <taxon>Saccharomycetes</taxon>
        <taxon>Saccharomycetales</taxon>
        <taxon>Saccharomycetaceae</taxon>
        <taxon>Kluyveromyces</taxon>
    </lineage>
</organism>
<evidence type="ECO:0000313" key="8">
    <source>
        <dbReference type="Proteomes" id="UP000422736"/>
    </source>
</evidence>
<keyword evidence="3 6" id="KW-0812">Transmembrane</keyword>
<evidence type="ECO:0000256" key="1">
    <source>
        <dbReference type="ARBA" id="ARBA00004370"/>
    </source>
</evidence>
<dbReference type="InterPro" id="IPR000612">
    <property type="entry name" value="PMP3"/>
</dbReference>
<feature type="transmembrane region" description="Helical" evidence="6">
    <location>
        <begin position="6"/>
        <end position="23"/>
    </location>
</feature>
<accession>A0ABX6EYC4</accession>
<evidence type="ECO:0000256" key="6">
    <source>
        <dbReference type="SAM" id="Phobius"/>
    </source>
</evidence>
<proteinExistence type="inferred from homology"/>
<keyword evidence="4 6" id="KW-1133">Transmembrane helix</keyword>
<dbReference type="PROSITE" id="PS01309">
    <property type="entry name" value="UPF0057"/>
    <property type="match status" value="1"/>
</dbReference>
<keyword evidence="5 6" id="KW-0472">Membrane</keyword>
<evidence type="ECO:0000256" key="4">
    <source>
        <dbReference type="ARBA" id="ARBA00022989"/>
    </source>
</evidence>
<protein>
    <submittedName>
        <fullName evidence="7">Small plasma membrane protein PMP3</fullName>
    </submittedName>
</protein>
<comment type="subcellular location">
    <subcellularLocation>
        <location evidence="1">Membrane</location>
    </subcellularLocation>
</comment>
<dbReference type="Pfam" id="PF01679">
    <property type="entry name" value="Pmp3"/>
    <property type="match status" value="1"/>
</dbReference>
<name>A0ABX6EYC4_KLUMA</name>
<dbReference type="PANTHER" id="PTHR21659">
    <property type="entry name" value="HYDROPHOBIC PROTEIN RCI2 LOW TEMPERATURE AND SALT RESPONSIVE PROTEIN LTI6 -RELATED"/>
    <property type="match status" value="1"/>
</dbReference>
<sequence>MDSAKVINIIIAIFLPPIAVFMARGWGSECILDIVLTILFFFPGMLYALWTVLQD</sequence>
<dbReference type="PANTHER" id="PTHR21659:SF42">
    <property type="entry name" value="UPF0057 MEMBRANE PROTEIN ZK632.10-RELATED"/>
    <property type="match status" value="1"/>
</dbReference>
<evidence type="ECO:0000313" key="7">
    <source>
        <dbReference type="EMBL" id="QGN15248.1"/>
    </source>
</evidence>
<comment type="similarity">
    <text evidence="2">Belongs to the UPF0057 (PMP3) family.</text>
</comment>
<keyword evidence="8" id="KW-1185">Reference proteome</keyword>
<evidence type="ECO:0000256" key="2">
    <source>
        <dbReference type="ARBA" id="ARBA00009530"/>
    </source>
</evidence>